<dbReference type="Proteomes" id="UP000230869">
    <property type="component" value="Unassembled WGS sequence"/>
</dbReference>
<dbReference type="InterPro" id="IPR045584">
    <property type="entry name" value="Pilin-like"/>
</dbReference>
<accession>A0A2M6KA68</accession>
<dbReference type="Pfam" id="PF07963">
    <property type="entry name" value="N_methyl"/>
    <property type="match status" value="1"/>
</dbReference>
<evidence type="ECO:0000313" key="2">
    <source>
        <dbReference type="EMBL" id="PIR14067.1"/>
    </source>
</evidence>
<feature type="transmembrane region" description="Helical" evidence="1">
    <location>
        <begin position="20"/>
        <end position="48"/>
    </location>
</feature>
<keyword evidence="1" id="KW-0812">Transmembrane</keyword>
<name>A0A2M6KA68_9BACT</name>
<sequence>MNTKKGPVPSASTGPVPLIFTGFTLVELLVAMAIIGVLATLAFVYLGGATAKARDAKRTNDLNQIGRFFGFGCLMPAAGPGEYDLNELIEEYKAKYPQYASSLPKNIRDPKTGTDTESNYKYIVTAFNKCVLYANLEDGRAKVSLPDITEAAPGAGKGIYQADEAGWNNSDKYFQVSN</sequence>
<dbReference type="InterPro" id="IPR012902">
    <property type="entry name" value="N_methyl_site"/>
</dbReference>
<dbReference type="AlphaFoldDB" id="A0A2M6KA68"/>
<evidence type="ECO:0000256" key="1">
    <source>
        <dbReference type="SAM" id="Phobius"/>
    </source>
</evidence>
<dbReference type="Gene3D" id="3.30.700.10">
    <property type="entry name" value="Glycoprotein, Type 4 Pilin"/>
    <property type="match status" value="1"/>
</dbReference>
<protein>
    <recommendedName>
        <fullName evidence="4">Type II secretion system protein GspG C-terminal domain-containing protein</fullName>
    </recommendedName>
</protein>
<evidence type="ECO:0000313" key="3">
    <source>
        <dbReference type="Proteomes" id="UP000230869"/>
    </source>
</evidence>
<gene>
    <name evidence="2" type="ORF">COV49_00105</name>
</gene>
<comment type="caution">
    <text evidence="2">The sequence shown here is derived from an EMBL/GenBank/DDBJ whole genome shotgun (WGS) entry which is preliminary data.</text>
</comment>
<evidence type="ECO:0008006" key="4">
    <source>
        <dbReference type="Google" id="ProtNLM"/>
    </source>
</evidence>
<dbReference type="EMBL" id="PCWW01000003">
    <property type="protein sequence ID" value="PIR14067.1"/>
    <property type="molecule type" value="Genomic_DNA"/>
</dbReference>
<dbReference type="NCBIfam" id="TIGR02532">
    <property type="entry name" value="IV_pilin_GFxxxE"/>
    <property type="match status" value="1"/>
</dbReference>
<proteinExistence type="predicted"/>
<keyword evidence="1" id="KW-1133">Transmembrane helix</keyword>
<keyword evidence="1" id="KW-0472">Membrane</keyword>
<dbReference type="SUPFAM" id="SSF54523">
    <property type="entry name" value="Pili subunits"/>
    <property type="match status" value="1"/>
</dbReference>
<reference evidence="2 3" key="1">
    <citation type="submission" date="2017-09" db="EMBL/GenBank/DDBJ databases">
        <title>Depth-based differentiation of microbial function through sediment-hosted aquifers and enrichment of novel symbionts in the deep terrestrial subsurface.</title>
        <authorList>
            <person name="Probst A.J."/>
            <person name="Ladd B."/>
            <person name="Jarett J.K."/>
            <person name="Geller-Mcgrath D.E."/>
            <person name="Sieber C.M."/>
            <person name="Emerson J.B."/>
            <person name="Anantharaman K."/>
            <person name="Thomas B.C."/>
            <person name="Malmstrom R."/>
            <person name="Stieglmeier M."/>
            <person name="Klingl A."/>
            <person name="Woyke T."/>
            <person name="Ryan C.M."/>
            <person name="Banfield J.F."/>
        </authorList>
    </citation>
    <scope>NUCLEOTIDE SEQUENCE [LARGE SCALE GENOMIC DNA]</scope>
    <source>
        <strain evidence="2">CG11_big_fil_rev_8_21_14_0_20_39_10</strain>
    </source>
</reference>
<dbReference type="PROSITE" id="PS00409">
    <property type="entry name" value="PROKAR_NTER_METHYL"/>
    <property type="match status" value="1"/>
</dbReference>
<organism evidence="2 3">
    <name type="scientific">Candidatus Falkowbacteria bacterium CG11_big_fil_rev_8_21_14_0_20_39_10</name>
    <dbReference type="NCBI Taxonomy" id="1974570"/>
    <lineage>
        <taxon>Bacteria</taxon>
        <taxon>Candidatus Falkowiibacteriota</taxon>
    </lineage>
</organism>